<evidence type="ECO:0000256" key="2">
    <source>
        <dbReference type="ARBA" id="ARBA00022491"/>
    </source>
</evidence>
<feature type="active site" description="For autocatalytic cleavage activity" evidence="12">
    <location>
        <position position="228"/>
    </location>
</feature>
<feature type="site" description="Cleavage; by autolysis" evidence="12">
    <location>
        <begin position="156"/>
        <end position="157"/>
    </location>
</feature>
<keyword evidence="5 12" id="KW-0378">Hydrolase</keyword>
<dbReference type="AlphaFoldDB" id="A0A4R9A3Z2"/>
<evidence type="ECO:0000256" key="12">
    <source>
        <dbReference type="HAMAP-Rule" id="MF_00015"/>
    </source>
</evidence>
<evidence type="ECO:0000313" key="18">
    <source>
        <dbReference type="Proteomes" id="UP000297447"/>
    </source>
</evidence>
<keyword evidence="2 12" id="KW-0678">Repressor</keyword>
<dbReference type="GO" id="GO:0006281">
    <property type="term" value="P:DNA repair"/>
    <property type="evidence" value="ECO:0007669"/>
    <property type="project" value="UniProtKB-UniRule"/>
</dbReference>
<feature type="domain" description="LexA repressor DNA-binding" evidence="16">
    <location>
        <begin position="52"/>
        <end position="115"/>
    </location>
</feature>
<dbReference type="InterPro" id="IPR039418">
    <property type="entry name" value="LexA-like"/>
</dbReference>
<comment type="catalytic activity">
    <reaction evidence="12">
        <text>Hydrolysis of Ala-|-Gly bond in repressor LexA.</text>
        <dbReference type="EC" id="3.4.21.88"/>
    </reaction>
</comment>
<dbReference type="InterPro" id="IPR006197">
    <property type="entry name" value="Peptidase_S24_LexA"/>
</dbReference>
<dbReference type="GO" id="GO:0006508">
    <property type="term" value="P:proteolysis"/>
    <property type="evidence" value="ECO:0007669"/>
    <property type="project" value="InterPro"/>
</dbReference>
<dbReference type="InterPro" id="IPR050077">
    <property type="entry name" value="LexA_repressor"/>
</dbReference>
<name>A0A4R9A3Z2_9MICO</name>
<dbReference type="CDD" id="cd06529">
    <property type="entry name" value="S24_LexA-like"/>
    <property type="match status" value="1"/>
</dbReference>
<dbReference type="InterPro" id="IPR036390">
    <property type="entry name" value="WH_DNA-bd_sf"/>
</dbReference>
<dbReference type="InterPro" id="IPR006200">
    <property type="entry name" value="LexA"/>
</dbReference>
<evidence type="ECO:0000256" key="9">
    <source>
        <dbReference type="ARBA" id="ARBA00023163"/>
    </source>
</evidence>
<evidence type="ECO:0000259" key="16">
    <source>
        <dbReference type="Pfam" id="PF01726"/>
    </source>
</evidence>
<dbReference type="SUPFAM" id="SSF51306">
    <property type="entry name" value="LexA/Signal peptidase"/>
    <property type="match status" value="1"/>
</dbReference>
<dbReference type="Pfam" id="PF00717">
    <property type="entry name" value="Peptidase_S24"/>
    <property type="match status" value="1"/>
</dbReference>
<dbReference type="GO" id="GO:0006260">
    <property type="term" value="P:DNA replication"/>
    <property type="evidence" value="ECO:0007669"/>
    <property type="project" value="UniProtKB-UniRule"/>
</dbReference>
<dbReference type="InterPro" id="IPR015927">
    <property type="entry name" value="Peptidase_S24_S26A/B/C"/>
</dbReference>
<comment type="subunit">
    <text evidence="12">Homodimer.</text>
</comment>
<evidence type="ECO:0000256" key="3">
    <source>
        <dbReference type="ARBA" id="ARBA00022705"/>
    </source>
</evidence>
<evidence type="ECO:0000256" key="13">
    <source>
        <dbReference type="RuleBase" id="RU003991"/>
    </source>
</evidence>
<evidence type="ECO:0000259" key="15">
    <source>
        <dbReference type="Pfam" id="PF00717"/>
    </source>
</evidence>
<feature type="domain" description="Peptidase S24/S26A/S26B/S26C" evidence="15">
    <location>
        <begin position="149"/>
        <end position="261"/>
    </location>
</feature>
<dbReference type="Pfam" id="PF01726">
    <property type="entry name" value="LexA_DNA_bind"/>
    <property type="match status" value="1"/>
</dbReference>
<evidence type="ECO:0000256" key="1">
    <source>
        <dbReference type="ARBA" id="ARBA00007484"/>
    </source>
</evidence>
<dbReference type="PRINTS" id="PR00726">
    <property type="entry name" value="LEXASERPTASE"/>
</dbReference>
<keyword evidence="4 12" id="KW-0227">DNA damage</keyword>
<dbReference type="GO" id="GO:0004252">
    <property type="term" value="F:serine-type endopeptidase activity"/>
    <property type="evidence" value="ECO:0007669"/>
    <property type="project" value="UniProtKB-UniRule"/>
</dbReference>
<evidence type="ECO:0000256" key="7">
    <source>
        <dbReference type="ARBA" id="ARBA00023015"/>
    </source>
</evidence>
<dbReference type="GO" id="GO:0009432">
    <property type="term" value="P:SOS response"/>
    <property type="evidence" value="ECO:0007669"/>
    <property type="project" value="UniProtKB-UniRule"/>
</dbReference>
<evidence type="ECO:0000256" key="5">
    <source>
        <dbReference type="ARBA" id="ARBA00022801"/>
    </source>
</evidence>
<keyword evidence="6 12" id="KW-0068">Autocatalytic cleavage</keyword>
<reference evidence="17 18" key="1">
    <citation type="submission" date="2019-03" db="EMBL/GenBank/DDBJ databases">
        <title>Genomics of glacier-inhabiting Cryobacterium strains.</title>
        <authorList>
            <person name="Liu Q."/>
            <person name="Xin Y.-H."/>
        </authorList>
    </citation>
    <scope>NUCLEOTIDE SEQUENCE [LARGE SCALE GENOMIC DNA]</scope>
    <source>
        <strain evidence="17 18">Hh14</strain>
    </source>
</reference>
<dbReference type="NCBIfam" id="TIGR00498">
    <property type="entry name" value="lexA"/>
    <property type="match status" value="1"/>
</dbReference>
<keyword evidence="11 12" id="KW-0742">SOS response</keyword>
<dbReference type="HAMAP" id="MF_00015">
    <property type="entry name" value="LexA"/>
    <property type="match status" value="1"/>
</dbReference>
<feature type="region of interest" description="Disordered" evidence="14">
    <location>
        <begin position="1"/>
        <end position="53"/>
    </location>
</feature>
<evidence type="ECO:0000256" key="14">
    <source>
        <dbReference type="SAM" id="MobiDB-lite"/>
    </source>
</evidence>
<protein>
    <recommendedName>
        <fullName evidence="12">LexA repressor</fullName>
        <ecNumber evidence="12">3.4.21.88</ecNumber>
    </recommendedName>
</protein>
<feature type="compositionally biased region" description="Basic and acidic residues" evidence="14">
    <location>
        <begin position="16"/>
        <end position="33"/>
    </location>
</feature>
<gene>
    <name evidence="12 17" type="primary">lexA</name>
    <name evidence="17" type="ORF">E3T55_07205</name>
</gene>
<keyword evidence="9 12" id="KW-0804">Transcription</keyword>
<evidence type="ECO:0000313" key="17">
    <source>
        <dbReference type="EMBL" id="TFD51897.1"/>
    </source>
</evidence>
<evidence type="ECO:0000256" key="6">
    <source>
        <dbReference type="ARBA" id="ARBA00022813"/>
    </source>
</evidence>
<keyword evidence="8 12" id="KW-0238">DNA-binding</keyword>
<dbReference type="OrthoDB" id="9802364at2"/>
<dbReference type="PANTHER" id="PTHR33516:SF2">
    <property type="entry name" value="LEXA REPRESSOR-RELATED"/>
    <property type="match status" value="1"/>
</dbReference>
<sequence>MVFVADPTRHHRHSRSQADRDHRQRDRRKERIVTQDITGSPDKGATTTRRRKTLSKRQLAILEVIQKSVSRRGYPPSMREIGDAVGLASLSSVTHQLHQLELSGYLRRDANRPRALEVLIEVPQAPEDPAGPPEQFPAGIQVGDAAMVPLVGRIAAGVPITADQQIDEIFPLPRQLVGKGELFMLKVVGESMIDAAIMDGDWVVVRQQKTAENGQIVAAMLDGEATVKVFRQRDGHTWLLPRNSNFEPIVGDFAEILGKIVAVLRSV</sequence>
<evidence type="ECO:0000256" key="10">
    <source>
        <dbReference type="ARBA" id="ARBA00023204"/>
    </source>
</evidence>
<dbReference type="InterPro" id="IPR036286">
    <property type="entry name" value="LexA/Signal_pep-like_sf"/>
</dbReference>
<dbReference type="Proteomes" id="UP000297447">
    <property type="component" value="Unassembled WGS sequence"/>
</dbReference>
<dbReference type="GO" id="GO:0045892">
    <property type="term" value="P:negative regulation of DNA-templated transcription"/>
    <property type="evidence" value="ECO:0007669"/>
    <property type="project" value="UniProtKB-UniRule"/>
</dbReference>
<evidence type="ECO:0000256" key="4">
    <source>
        <dbReference type="ARBA" id="ARBA00022763"/>
    </source>
</evidence>
<comment type="caution">
    <text evidence="17">The sequence shown here is derived from an EMBL/GenBank/DDBJ whole genome shotgun (WGS) entry which is preliminary data.</text>
</comment>
<keyword evidence="18" id="KW-1185">Reference proteome</keyword>
<dbReference type="Gene3D" id="1.10.10.10">
    <property type="entry name" value="Winged helix-like DNA-binding domain superfamily/Winged helix DNA-binding domain"/>
    <property type="match status" value="1"/>
</dbReference>
<dbReference type="SUPFAM" id="SSF46785">
    <property type="entry name" value="Winged helix' DNA-binding domain"/>
    <property type="match status" value="1"/>
</dbReference>
<dbReference type="InterPro" id="IPR006199">
    <property type="entry name" value="LexA_DNA-bd_dom"/>
</dbReference>
<dbReference type="EC" id="3.4.21.88" evidence="12"/>
<feature type="DNA-binding region" description="H-T-H motif" evidence="12">
    <location>
        <begin position="78"/>
        <end position="98"/>
    </location>
</feature>
<dbReference type="FunFam" id="2.10.109.10:FF:000001">
    <property type="entry name" value="LexA repressor"/>
    <property type="match status" value="1"/>
</dbReference>
<comment type="function">
    <text evidence="12">Represses a number of genes involved in the response to DNA damage (SOS response), including recA and lexA. In the presence of single-stranded DNA, RecA interacts with LexA causing an autocatalytic cleavage which disrupts the DNA-binding part of LexA, leading to derepression of the SOS regulon and eventually DNA repair.</text>
</comment>
<keyword evidence="10 12" id="KW-0234">DNA repair</keyword>
<dbReference type="InterPro" id="IPR036388">
    <property type="entry name" value="WH-like_DNA-bd_sf"/>
</dbReference>
<evidence type="ECO:0000256" key="8">
    <source>
        <dbReference type="ARBA" id="ARBA00023125"/>
    </source>
</evidence>
<proteinExistence type="inferred from homology"/>
<keyword evidence="3 12" id="KW-0235">DNA replication</keyword>
<comment type="similarity">
    <text evidence="1 12 13">Belongs to the peptidase S24 family.</text>
</comment>
<dbReference type="EMBL" id="SOHE01000033">
    <property type="protein sequence ID" value="TFD51897.1"/>
    <property type="molecule type" value="Genomic_DNA"/>
</dbReference>
<evidence type="ECO:0000256" key="11">
    <source>
        <dbReference type="ARBA" id="ARBA00023236"/>
    </source>
</evidence>
<dbReference type="PANTHER" id="PTHR33516">
    <property type="entry name" value="LEXA REPRESSOR"/>
    <property type="match status" value="1"/>
</dbReference>
<dbReference type="Gene3D" id="2.10.109.10">
    <property type="entry name" value="Umud Fragment, subunit A"/>
    <property type="match status" value="1"/>
</dbReference>
<feature type="active site" description="For autocatalytic cleavage activity" evidence="12">
    <location>
        <position position="191"/>
    </location>
</feature>
<dbReference type="GO" id="GO:0003677">
    <property type="term" value="F:DNA binding"/>
    <property type="evidence" value="ECO:0007669"/>
    <property type="project" value="UniProtKB-UniRule"/>
</dbReference>
<organism evidence="17 18">
    <name type="scientific">Cryobacterium frigoriphilum</name>
    <dbReference type="NCBI Taxonomy" id="1259150"/>
    <lineage>
        <taxon>Bacteria</taxon>
        <taxon>Bacillati</taxon>
        <taxon>Actinomycetota</taxon>
        <taxon>Actinomycetes</taxon>
        <taxon>Micrococcales</taxon>
        <taxon>Microbacteriaceae</taxon>
        <taxon>Cryobacterium</taxon>
    </lineage>
</organism>
<accession>A0A4R9A3Z2</accession>
<keyword evidence="7 12" id="KW-0805">Transcription regulation</keyword>